<dbReference type="RefSeq" id="WP_345200691.1">
    <property type="nucleotide sequence ID" value="NZ_BAABHX010000001.1"/>
</dbReference>
<dbReference type="PROSITE" id="PS01124">
    <property type="entry name" value="HTH_ARAC_FAMILY_2"/>
    <property type="match status" value="1"/>
</dbReference>
<keyword evidence="6" id="KW-1185">Reference proteome</keyword>
<dbReference type="Proteomes" id="UP001500353">
    <property type="component" value="Unassembled WGS sequence"/>
</dbReference>
<keyword evidence="1" id="KW-0805">Transcription regulation</keyword>
<evidence type="ECO:0000256" key="1">
    <source>
        <dbReference type="ARBA" id="ARBA00023015"/>
    </source>
</evidence>
<proteinExistence type="predicted"/>
<dbReference type="InterPro" id="IPR009057">
    <property type="entry name" value="Homeodomain-like_sf"/>
</dbReference>
<dbReference type="SMART" id="SM00342">
    <property type="entry name" value="HTH_ARAC"/>
    <property type="match status" value="1"/>
</dbReference>
<evidence type="ECO:0000256" key="2">
    <source>
        <dbReference type="ARBA" id="ARBA00023125"/>
    </source>
</evidence>
<dbReference type="PANTHER" id="PTHR43280:SF2">
    <property type="entry name" value="HTH-TYPE TRANSCRIPTIONAL REGULATOR EXSA"/>
    <property type="match status" value="1"/>
</dbReference>
<evidence type="ECO:0000313" key="6">
    <source>
        <dbReference type="Proteomes" id="UP001500353"/>
    </source>
</evidence>
<dbReference type="InterPro" id="IPR018060">
    <property type="entry name" value="HTH_AraC"/>
</dbReference>
<name>A0ABP9LWY4_9FLAO</name>
<evidence type="ECO:0000259" key="4">
    <source>
        <dbReference type="PROSITE" id="PS01124"/>
    </source>
</evidence>
<accession>A0ABP9LWY4</accession>
<organism evidence="5 6">
    <name type="scientific">Chryseobacterium ginsengisoli</name>
    <dbReference type="NCBI Taxonomy" id="363853"/>
    <lineage>
        <taxon>Bacteria</taxon>
        <taxon>Pseudomonadati</taxon>
        <taxon>Bacteroidota</taxon>
        <taxon>Flavobacteriia</taxon>
        <taxon>Flavobacteriales</taxon>
        <taxon>Weeksellaceae</taxon>
        <taxon>Chryseobacterium group</taxon>
        <taxon>Chryseobacterium</taxon>
    </lineage>
</organism>
<sequence>MFKKRINSLERYLVLTIWFFIRKNKRLPHSECQNFSSQLENIPDEKEISEKNLLINSITVNNILQKLEKFESSKKFLRKDVNLTALANRLDTNPRYLSEIIKHYKGKNYSNYINSLRIHHIIEKLHVEPIYREYKITYLAEYCGFASREVFAAAFKKELGVTPSHFISQF</sequence>
<dbReference type="PANTHER" id="PTHR43280">
    <property type="entry name" value="ARAC-FAMILY TRANSCRIPTIONAL REGULATOR"/>
    <property type="match status" value="1"/>
</dbReference>
<gene>
    <name evidence="5" type="ORF">GCM10023210_09920</name>
</gene>
<comment type="caution">
    <text evidence="5">The sequence shown here is derived from an EMBL/GenBank/DDBJ whole genome shotgun (WGS) entry which is preliminary data.</text>
</comment>
<dbReference type="Gene3D" id="1.10.10.60">
    <property type="entry name" value="Homeodomain-like"/>
    <property type="match status" value="2"/>
</dbReference>
<evidence type="ECO:0000313" key="5">
    <source>
        <dbReference type="EMBL" id="GAA5087180.1"/>
    </source>
</evidence>
<protein>
    <recommendedName>
        <fullName evidence="4">HTH araC/xylS-type domain-containing protein</fullName>
    </recommendedName>
</protein>
<evidence type="ECO:0000256" key="3">
    <source>
        <dbReference type="ARBA" id="ARBA00023163"/>
    </source>
</evidence>
<reference evidence="6" key="1">
    <citation type="journal article" date="2019" name="Int. J. Syst. Evol. Microbiol.">
        <title>The Global Catalogue of Microorganisms (GCM) 10K type strain sequencing project: providing services to taxonomists for standard genome sequencing and annotation.</title>
        <authorList>
            <consortium name="The Broad Institute Genomics Platform"/>
            <consortium name="The Broad Institute Genome Sequencing Center for Infectious Disease"/>
            <person name="Wu L."/>
            <person name="Ma J."/>
        </authorList>
    </citation>
    <scope>NUCLEOTIDE SEQUENCE [LARGE SCALE GENOMIC DNA]</scope>
    <source>
        <strain evidence="6">JCM 18019</strain>
    </source>
</reference>
<dbReference type="SUPFAM" id="SSF46689">
    <property type="entry name" value="Homeodomain-like"/>
    <property type="match status" value="1"/>
</dbReference>
<feature type="domain" description="HTH araC/xylS-type" evidence="4">
    <location>
        <begin position="61"/>
        <end position="169"/>
    </location>
</feature>
<keyword evidence="3" id="KW-0804">Transcription</keyword>
<dbReference type="Pfam" id="PF12833">
    <property type="entry name" value="HTH_18"/>
    <property type="match status" value="1"/>
</dbReference>
<keyword evidence="2" id="KW-0238">DNA-binding</keyword>
<dbReference type="EMBL" id="BAABHX010000001">
    <property type="protein sequence ID" value="GAA5087180.1"/>
    <property type="molecule type" value="Genomic_DNA"/>
</dbReference>